<dbReference type="GO" id="GO:0043565">
    <property type="term" value="F:sequence-specific DNA binding"/>
    <property type="evidence" value="ECO:0007669"/>
    <property type="project" value="InterPro"/>
</dbReference>
<organism evidence="7 8">
    <name type="scientific">Amphritea atlantica</name>
    <dbReference type="NCBI Taxonomy" id="355243"/>
    <lineage>
        <taxon>Bacteria</taxon>
        <taxon>Pseudomonadati</taxon>
        <taxon>Pseudomonadota</taxon>
        <taxon>Gammaproteobacteria</taxon>
        <taxon>Oceanospirillales</taxon>
        <taxon>Oceanospirillaceae</taxon>
        <taxon>Amphritea</taxon>
    </lineage>
</organism>
<evidence type="ECO:0000313" key="8">
    <source>
        <dbReference type="Proteomes" id="UP000198749"/>
    </source>
</evidence>
<sequence>MNTKQKRKLDKIDLNILRTLQENGRISYVDLADIVGLSTTPCMERVKRLEKDGLIQGYYARIDPQAMGYGMLVFVEISLSYQSPDAFLKFNKAVASLPYVLECHLVSGDADFLIKARIADMSEYRALLGEMLLTLPGVKNSKSYIVMEEVKETLSLPINPSSPRG</sequence>
<dbReference type="OrthoDB" id="8590699at2"/>
<dbReference type="InterPro" id="IPR000485">
    <property type="entry name" value="AsnC-type_HTH_dom"/>
</dbReference>
<feature type="domain" description="HTH asnC-type" evidence="6">
    <location>
        <begin position="9"/>
        <end position="70"/>
    </location>
</feature>
<keyword evidence="8" id="KW-1185">Reference proteome</keyword>
<dbReference type="STRING" id="355243.SAMN03080615_00234"/>
<evidence type="ECO:0000256" key="5">
    <source>
        <dbReference type="ARBA" id="ARBA00039227"/>
    </source>
</evidence>
<dbReference type="SMART" id="SM00344">
    <property type="entry name" value="HTH_ASNC"/>
    <property type="match status" value="1"/>
</dbReference>
<dbReference type="InterPro" id="IPR036390">
    <property type="entry name" value="WH_DNA-bd_sf"/>
</dbReference>
<keyword evidence="1" id="KW-0805">Transcription regulation</keyword>
<dbReference type="InterPro" id="IPR036388">
    <property type="entry name" value="WH-like_DNA-bd_sf"/>
</dbReference>
<dbReference type="AlphaFoldDB" id="A0A1H9CYA6"/>
<dbReference type="Pfam" id="PF01037">
    <property type="entry name" value="AsnC_trans_reg"/>
    <property type="match status" value="1"/>
</dbReference>
<reference evidence="8" key="1">
    <citation type="submission" date="2016-10" db="EMBL/GenBank/DDBJ databases">
        <authorList>
            <person name="Varghese N."/>
            <person name="Submissions S."/>
        </authorList>
    </citation>
    <scope>NUCLEOTIDE SEQUENCE [LARGE SCALE GENOMIC DNA]</scope>
    <source>
        <strain evidence="8">DSM 18887</strain>
    </source>
</reference>
<dbReference type="GO" id="GO:0006524">
    <property type="term" value="P:alanine catabolic process"/>
    <property type="evidence" value="ECO:0007669"/>
    <property type="project" value="TreeGrafter"/>
</dbReference>
<evidence type="ECO:0000256" key="2">
    <source>
        <dbReference type="ARBA" id="ARBA00023125"/>
    </source>
</evidence>
<dbReference type="InterPro" id="IPR019885">
    <property type="entry name" value="Tscrpt_reg_HTH_AsnC-type_CS"/>
</dbReference>
<proteinExistence type="predicted"/>
<dbReference type="GO" id="GO:0043201">
    <property type="term" value="P:response to L-leucine"/>
    <property type="evidence" value="ECO:0007669"/>
    <property type="project" value="TreeGrafter"/>
</dbReference>
<dbReference type="InterPro" id="IPR019888">
    <property type="entry name" value="Tscrpt_reg_AsnC-like"/>
</dbReference>
<dbReference type="GO" id="GO:0005829">
    <property type="term" value="C:cytosol"/>
    <property type="evidence" value="ECO:0007669"/>
    <property type="project" value="TreeGrafter"/>
</dbReference>
<accession>A0A1H9CYA6</accession>
<keyword evidence="2" id="KW-0238">DNA-binding</keyword>
<dbReference type="EMBL" id="FOGB01000001">
    <property type="protein sequence ID" value="SEQ06165.1"/>
    <property type="molecule type" value="Genomic_DNA"/>
</dbReference>
<evidence type="ECO:0000313" key="7">
    <source>
        <dbReference type="EMBL" id="SEQ06165.1"/>
    </source>
</evidence>
<dbReference type="Gene3D" id="1.10.10.10">
    <property type="entry name" value="Winged helix-like DNA-binding domain superfamily/Winged helix DNA-binding domain"/>
    <property type="match status" value="1"/>
</dbReference>
<evidence type="ECO:0000256" key="1">
    <source>
        <dbReference type="ARBA" id="ARBA00023015"/>
    </source>
</evidence>
<keyword evidence="3" id="KW-0010">Activator</keyword>
<dbReference type="GO" id="GO:0006355">
    <property type="term" value="P:regulation of DNA-templated transcription"/>
    <property type="evidence" value="ECO:0007669"/>
    <property type="project" value="UniProtKB-ARBA"/>
</dbReference>
<dbReference type="SUPFAM" id="SSF46785">
    <property type="entry name" value="Winged helix' DNA-binding domain"/>
    <property type="match status" value="1"/>
</dbReference>
<protein>
    <recommendedName>
        <fullName evidence="5">Leucine-responsive regulatory protein</fullName>
    </recommendedName>
</protein>
<dbReference type="PANTHER" id="PTHR30154">
    <property type="entry name" value="LEUCINE-RESPONSIVE REGULATORY PROTEIN"/>
    <property type="match status" value="1"/>
</dbReference>
<dbReference type="CDD" id="cd00090">
    <property type="entry name" value="HTH_ARSR"/>
    <property type="match status" value="1"/>
</dbReference>
<dbReference type="RefSeq" id="WP_091352828.1">
    <property type="nucleotide sequence ID" value="NZ_AP025284.1"/>
</dbReference>
<dbReference type="PROSITE" id="PS00519">
    <property type="entry name" value="HTH_ASNC_1"/>
    <property type="match status" value="1"/>
</dbReference>
<dbReference type="PRINTS" id="PR00033">
    <property type="entry name" value="HTHASNC"/>
</dbReference>
<dbReference type="InterPro" id="IPR011991">
    <property type="entry name" value="ArsR-like_HTH"/>
</dbReference>
<dbReference type="PANTHER" id="PTHR30154:SF0">
    <property type="entry name" value="LEUCINE-RESPONSIVE REGULATORY PROTEIN"/>
    <property type="match status" value="1"/>
</dbReference>
<dbReference type="PROSITE" id="PS50956">
    <property type="entry name" value="HTH_ASNC_2"/>
    <property type="match status" value="1"/>
</dbReference>
<dbReference type="SUPFAM" id="SSF54909">
    <property type="entry name" value="Dimeric alpha+beta barrel"/>
    <property type="match status" value="1"/>
</dbReference>
<keyword evidence="4" id="KW-0804">Transcription</keyword>
<evidence type="ECO:0000259" key="6">
    <source>
        <dbReference type="PROSITE" id="PS50956"/>
    </source>
</evidence>
<dbReference type="Proteomes" id="UP000198749">
    <property type="component" value="Unassembled WGS sequence"/>
</dbReference>
<dbReference type="Gene3D" id="3.30.70.920">
    <property type="match status" value="1"/>
</dbReference>
<evidence type="ECO:0000256" key="4">
    <source>
        <dbReference type="ARBA" id="ARBA00023163"/>
    </source>
</evidence>
<dbReference type="InterPro" id="IPR019887">
    <property type="entry name" value="Tscrpt_reg_AsnC/Lrp_C"/>
</dbReference>
<name>A0A1H9CYA6_9GAMM</name>
<dbReference type="Pfam" id="PF13412">
    <property type="entry name" value="HTH_24"/>
    <property type="match status" value="1"/>
</dbReference>
<dbReference type="InterPro" id="IPR011008">
    <property type="entry name" value="Dimeric_a/b-barrel"/>
</dbReference>
<gene>
    <name evidence="7" type="ORF">SAMN03080615_00234</name>
</gene>
<evidence type="ECO:0000256" key="3">
    <source>
        <dbReference type="ARBA" id="ARBA00023159"/>
    </source>
</evidence>